<dbReference type="EMBL" id="MEUA01000017">
    <property type="protein sequence ID" value="OGC15854.1"/>
    <property type="molecule type" value="Genomic_DNA"/>
</dbReference>
<evidence type="ECO:0000313" key="1">
    <source>
        <dbReference type="EMBL" id="OGC15854.1"/>
    </source>
</evidence>
<organism evidence="1 2">
    <name type="scientific">candidate division WOR-1 bacterium RIFOXYB2_FULL_36_35</name>
    <dbReference type="NCBI Taxonomy" id="1802578"/>
    <lineage>
        <taxon>Bacteria</taxon>
        <taxon>Bacillati</taxon>
        <taxon>Saganbacteria</taxon>
    </lineage>
</organism>
<name>A0A1F4S5Z4_UNCSA</name>
<accession>A0A1F4S5Z4</accession>
<sequence>MTNIMPQVQTARKSMIETLMLFSSMNNRRITISPSRKKEVVAHLLGWTGRMEQEGDAEEFIKCAKVLGEEGIPANVTVKNIKKGVSAFDMSGEGVRIKGLDGSRHLVFWEEDAERGNQTGMYGNFIYDTDPPPILYAGDAVLARINSLRRNLNGNNFDQMLRRLRSSDWGIVSSMKKANGSPLFRLQEMISDLDNNSNREMLKYLFSSDSQFKEIIPIQFLLQLSSYRHLANNSNDSNDVAYPFSFPSEKKLFRPVMSFSGKRNGSYIYSLFLERKEKEIPLLKLFLTWND</sequence>
<dbReference type="Proteomes" id="UP000177905">
    <property type="component" value="Unassembled WGS sequence"/>
</dbReference>
<protein>
    <submittedName>
        <fullName evidence="1">Uncharacterized protein</fullName>
    </submittedName>
</protein>
<gene>
    <name evidence="1" type="ORF">A2290_05915</name>
</gene>
<dbReference type="AlphaFoldDB" id="A0A1F4S5Z4"/>
<comment type="caution">
    <text evidence="1">The sequence shown here is derived from an EMBL/GenBank/DDBJ whole genome shotgun (WGS) entry which is preliminary data.</text>
</comment>
<proteinExistence type="predicted"/>
<reference evidence="1 2" key="1">
    <citation type="journal article" date="2016" name="Nat. Commun.">
        <title>Thousands of microbial genomes shed light on interconnected biogeochemical processes in an aquifer system.</title>
        <authorList>
            <person name="Anantharaman K."/>
            <person name="Brown C.T."/>
            <person name="Hug L.A."/>
            <person name="Sharon I."/>
            <person name="Castelle C.J."/>
            <person name="Probst A.J."/>
            <person name="Thomas B.C."/>
            <person name="Singh A."/>
            <person name="Wilkins M.J."/>
            <person name="Karaoz U."/>
            <person name="Brodie E.L."/>
            <person name="Williams K.H."/>
            <person name="Hubbard S.S."/>
            <person name="Banfield J.F."/>
        </authorList>
    </citation>
    <scope>NUCLEOTIDE SEQUENCE [LARGE SCALE GENOMIC DNA]</scope>
</reference>
<evidence type="ECO:0000313" key="2">
    <source>
        <dbReference type="Proteomes" id="UP000177905"/>
    </source>
</evidence>